<keyword evidence="10" id="KW-0732">Signal</keyword>
<dbReference type="Gene3D" id="1.10.10.60">
    <property type="entry name" value="Homeodomain-like"/>
    <property type="match status" value="1"/>
</dbReference>
<keyword evidence="3 9" id="KW-0597">Phosphoprotein</keyword>
<dbReference type="InterPro" id="IPR036097">
    <property type="entry name" value="HisK_dim/P_sf"/>
</dbReference>
<dbReference type="PANTHER" id="PTHR43547:SF2">
    <property type="entry name" value="HYBRID SIGNAL TRANSDUCTION HISTIDINE KINASE C"/>
    <property type="match status" value="1"/>
</dbReference>
<dbReference type="CDD" id="cd00082">
    <property type="entry name" value="HisKA"/>
    <property type="match status" value="1"/>
</dbReference>
<dbReference type="Gene3D" id="1.10.287.130">
    <property type="match status" value="1"/>
</dbReference>
<dbReference type="PRINTS" id="PR00344">
    <property type="entry name" value="BCTRLSENSOR"/>
</dbReference>
<dbReference type="Gene3D" id="3.30.565.10">
    <property type="entry name" value="Histidine kinase-like ATPase, C-terminal domain"/>
    <property type="match status" value="1"/>
</dbReference>
<dbReference type="InterPro" id="IPR013783">
    <property type="entry name" value="Ig-like_fold"/>
</dbReference>
<dbReference type="Pfam" id="PF00512">
    <property type="entry name" value="HisKA"/>
    <property type="match status" value="1"/>
</dbReference>
<dbReference type="InterPro" id="IPR036890">
    <property type="entry name" value="HATPase_C_sf"/>
</dbReference>
<dbReference type="InterPro" id="IPR011006">
    <property type="entry name" value="CheY-like_superfamily"/>
</dbReference>
<dbReference type="SMART" id="SM00448">
    <property type="entry name" value="REC"/>
    <property type="match status" value="1"/>
</dbReference>
<dbReference type="PROSITE" id="PS50109">
    <property type="entry name" value="HIS_KIN"/>
    <property type="match status" value="1"/>
</dbReference>
<dbReference type="SUPFAM" id="SSF46689">
    <property type="entry name" value="Homeodomain-like"/>
    <property type="match status" value="1"/>
</dbReference>
<dbReference type="InterPro" id="IPR005467">
    <property type="entry name" value="His_kinase_dom"/>
</dbReference>
<keyword evidence="7" id="KW-0238">DNA-binding</keyword>
<dbReference type="PROSITE" id="PS01124">
    <property type="entry name" value="HTH_ARAC_FAMILY_2"/>
    <property type="match status" value="1"/>
</dbReference>
<evidence type="ECO:0000256" key="6">
    <source>
        <dbReference type="ARBA" id="ARBA00023015"/>
    </source>
</evidence>
<dbReference type="InterPro" id="IPR003594">
    <property type="entry name" value="HATPase_dom"/>
</dbReference>
<sequence length="1367" mass="156923">MKHIYALLLFFISTLSIAQDNFYNKFLHLFTSDGLSQSTVIAIHQDRLGRMWIGTRDGLNKYDGDNFTVYRNILNDSTSISNNDILSIQEDQEGFIWIGTYNGLNRYDPKLNIFKSYFHSSKKGSISDNTIWSIHMLDNGELWFGSSNGLMVYNRESDSFITIKNNPANASSLSNNYILSIYEDNKKDIWIGTANGLNKLKTRNDNDFVFKRFYSNQKSNSLSDSYIQAIVQDDKDRLWIGTKYGGLNYYDLTSDSFGRVRKTTKNQVINKDVRSLSIDNRGALWIATYDGLCIKNIDDSIISIKHQQNNIKSLSRNSIKTIFIDRKGSTWLGTYYGGINIWDESNSNFISLRKNNSDDIEYGVVSSIIQDDKNNLYFGTEGKGISILDLNKNQSFDLQKISDSKLPSLSIKSLFLNNQKLWIGTYNAGVALYNVDSKSFVTDGLSRDLKVLLKDVGVYAIEKSSDFMYLGTFGKGLIQYNLISKDFRFIDHNDINQKSLSNDRIRVLLVDKDSNLWIGTQNGLNYIEKSKLNNEEIIRVKRFFFNEEQLSGDDILSIYEDKRGILYVGTKANGIYKFDDNKFSRLELNVLGTKISTVFSIVEYDDDVIWISSNKGIVAYNPNNQTSILYNQTDGLISNEFNNNSCLKAKNGGLYFGGPSGVSFLNPNQIKKNTFVPQVVLTDFNVQGKKIDTYGNEKVLKRSVSYTDELTLLHDQASFGISFAMPNFINPSNNQYAYRLVGLDDQWQYTKNTEVNYTIQKPGDYTFEVKGANNDNVWNNESTQLRISLKPAPWKSPLAFAGYFLAIILALFGLNKINKAKTKLKHELDLEHLENIRKEEMNRSKLEFFTNISHEFRTPLALIIAPLQQLIENYQGSNKMYKRLLVIERNADQLLKLINQLLDFRKFENKHSKLQVAEGNLVKYLKEIYLSFNEFAKAGFYTYTFETSSENIKVYFDRYKLERVFYNLISNAFKYTPEGGEIHVRIFEEDNNAIVEIKDTGKGIDKEFVDKVFDRFYEVAGDKDYQKQFNQASGIGLSIAKKAVELHQGIIEVVDTELEKGTVFRVSLKKGKSHLNETDIIKDFKISDDITQYKNQIFTAKKNKELDMEMVFKEDEKPLILIAEDNDELRNFVGDMLKDYYQVIKAENGQVAFKKAIQKIPDLIISDVIMPKMEGTELCSKIKNDIRTSHIPFVLLTSRTSLIYKFDGLESGADAYINKPFNVKEFLLTIRNLLSSVKKQKEKFSSNEFKSSDITVTSIDEELLKKAVKIVEENISNTSFDIPYFSSELGVSRTMLFSKIKGWTNLTPNEFIHSIRMKRASQLLELGQINISEVCYKVGFRNPKYFTKCFKKHFDQTPSEYASKFFS</sequence>
<dbReference type="InterPro" id="IPR009057">
    <property type="entry name" value="Homeodomain-like_sf"/>
</dbReference>
<dbReference type="GO" id="GO:0000155">
    <property type="term" value="F:phosphorelay sensor kinase activity"/>
    <property type="evidence" value="ECO:0007669"/>
    <property type="project" value="InterPro"/>
</dbReference>
<reference evidence="15" key="1">
    <citation type="submission" date="2016-10" db="EMBL/GenBank/DDBJ databases">
        <authorList>
            <person name="Varghese N."/>
            <person name="Submissions S."/>
        </authorList>
    </citation>
    <scope>NUCLEOTIDE SEQUENCE [LARGE SCALE GENOMIC DNA]</scope>
    <source>
        <strain evidence="15">DSM 25232 / NCIMB 14723 / 92V</strain>
    </source>
</reference>
<dbReference type="SUPFAM" id="SSF63829">
    <property type="entry name" value="Calcium-dependent phosphotriesterase"/>
    <property type="match status" value="3"/>
</dbReference>
<dbReference type="EC" id="2.7.13.3" evidence="2"/>
<dbReference type="SMART" id="SM00342">
    <property type="entry name" value="HTH_ARAC"/>
    <property type="match status" value="1"/>
</dbReference>
<evidence type="ECO:0000256" key="10">
    <source>
        <dbReference type="SAM" id="SignalP"/>
    </source>
</evidence>
<dbReference type="OrthoDB" id="358279at2"/>
<dbReference type="Pfam" id="PF07495">
    <property type="entry name" value="Y_Y_Y"/>
    <property type="match status" value="1"/>
</dbReference>
<dbReference type="PROSITE" id="PS00041">
    <property type="entry name" value="HTH_ARAC_FAMILY_1"/>
    <property type="match status" value="1"/>
</dbReference>
<dbReference type="InterPro" id="IPR015943">
    <property type="entry name" value="WD40/YVTN_repeat-like_dom_sf"/>
</dbReference>
<evidence type="ECO:0000256" key="5">
    <source>
        <dbReference type="ARBA" id="ARBA00022777"/>
    </source>
</evidence>
<evidence type="ECO:0000256" key="7">
    <source>
        <dbReference type="ARBA" id="ARBA00023125"/>
    </source>
</evidence>
<gene>
    <name evidence="14" type="ORF">SAMN04487910_3953</name>
</gene>
<dbReference type="InterPro" id="IPR003661">
    <property type="entry name" value="HisK_dim/P_dom"/>
</dbReference>
<dbReference type="SMART" id="SM00387">
    <property type="entry name" value="HATPase_c"/>
    <property type="match status" value="1"/>
</dbReference>
<evidence type="ECO:0000259" key="12">
    <source>
        <dbReference type="PROSITE" id="PS50109"/>
    </source>
</evidence>
<dbReference type="GO" id="GO:0003700">
    <property type="term" value="F:DNA-binding transcription factor activity"/>
    <property type="evidence" value="ECO:0007669"/>
    <property type="project" value="InterPro"/>
</dbReference>
<dbReference type="Pfam" id="PF07494">
    <property type="entry name" value="Reg_prop"/>
    <property type="match status" value="6"/>
</dbReference>
<dbReference type="InterPro" id="IPR018060">
    <property type="entry name" value="HTH_AraC"/>
</dbReference>
<dbReference type="EMBL" id="FOAB01000008">
    <property type="protein sequence ID" value="SEM04515.1"/>
    <property type="molecule type" value="Genomic_DNA"/>
</dbReference>
<dbReference type="InterPro" id="IPR001789">
    <property type="entry name" value="Sig_transdc_resp-reg_receiver"/>
</dbReference>
<dbReference type="Pfam" id="PF02518">
    <property type="entry name" value="HATPase_c"/>
    <property type="match status" value="1"/>
</dbReference>
<dbReference type="CDD" id="cd17574">
    <property type="entry name" value="REC_OmpR"/>
    <property type="match status" value="1"/>
</dbReference>
<keyword evidence="8" id="KW-0804">Transcription</keyword>
<feature type="domain" description="Histidine kinase" evidence="12">
    <location>
        <begin position="851"/>
        <end position="1072"/>
    </location>
</feature>
<keyword evidence="6" id="KW-0805">Transcription regulation</keyword>
<dbReference type="FunFam" id="3.30.565.10:FF:000006">
    <property type="entry name" value="Sensor histidine kinase WalK"/>
    <property type="match status" value="1"/>
</dbReference>
<evidence type="ECO:0000256" key="3">
    <source>
        <dbReference type="ARBA" id="ARBA00022553"/>
    </source>
</evidence>
<feature type="chain" id="PRO_5011708881" description="histidine kinase" evidence="10">
    <location>
        <begin position="19"/>
        <end position="1367"/>
    </location>
</feature>
<evidence type="ECO:0000256" key="9">
    <source>
        <dbReference type="PROSITE-ProRule" id="PRU00169"/>
    </source>
</evidence>
<dbReference type="InterPro" id="IPR011110">
    <property type="entry name" value="Reg_prop"/>
</dbReference>
<dbReference type="PROSITE" id="PS50110">
    <property type="entry name" value="RESPONSE_REGULATORY"/>
    <property type="match status" value="1"/>
</dbReference>
<dbReference type="GO" id="GO:0043565">
    <property type="term" value="F:sequence-specific DNA binding"/>
    <property type="evidence" value="ECO:0007669"/>
    <property type="project" value="InterPro"/>
</dbReference>
<dbReference type="InterPro" id="IPR018062">
    <property type="entry name" value="HTH_AraC-typ_CS"/>
</dbReference>
<dbReference type="RefSeq" id="WP_091411625.1">
    <property type="nucleotide sequence ID" value="NZ_FOAB01000008.1"/>
</dbReference>
<evidence type="ECO:0000259" key="13">
    <source>
        <dbReference type="PROSITE" id="PS50110"/>
    </source>
</evidence>
<comment type="catalytic activity">
    <reaction evidence="1">
        <text>ATP + protein L-histidine = ADP + protein N-phospho-L-histidine.</text>
        <dbReference type="EC" id="2.7.13.3"/>
    </reaction>
</comment>
<feature type="domain" description="HTH araC/xylS-type" evidence="11">
    <location>
        <begin position="1265"/>
        <end position="1364"/>
    </location>
</feature>
<proteinExistence type="predicted"/>
<evidence type="ECO:0000256" key="4">
    <source>
        <dbReference type="ARBA" id="ARBA00022679"/>
    </source>
</evidence>
<evidence type="ECO:0000256" key="1">
    <source>
        <dbReference type="ARBA" id="ARBA00000085"/>
    </source>
</evidence>
<dbReference type="Gene3D" id="2.130.10.10">
    <property type="entry name" value="YVTN repeat-like/Quinoprotein amine dehydrogenase"/>
    <property type="match status" value="3"/>
</dbReference>
<dbReference type="SUPFAM" id="SSF52172">
    <property type="entry name" value="CheY-like"/>
    <property type="match status" value="1"/>
</dbReference>
<dbReference type="STRING" id="1038014.SAMN04487910_3953"/>
<dbReference type="InterPro" id="IPR011123">
    <property type="entry name" value="Y_Y_Y"/>
</dbReference>
<dbReference type="PANTHER" id="PTHR43547">
    <property type="entry name" value="TWO-COMPONENT HISTIDINE KINASE"/>
    <property type="match status" value="1"/>
</dbReference>
<dbReference type="FunFam" id="1.10.287.130:FF:000034">
    <property type="entry name" value="Two-component system sensor histidine kinase/response regulator"/>
    <property type="match status" value="1"/>
</dbReference>
<dbReference type="SUPFAM" id="SSF55874">
    <property type="entry name" value="ATPase domain of HSP90 chaperone/DNA topoisomerase II/histidine kinase"/>
    <property type="match status" value="1"/>
</dbReference>
<dbReference type="InterPro" id="IPR004358">
    <property type="entry name" value="Sig_transdc_His_kin-like_C"/>
</dbReference>
<keyword evidence="5" id="KW-0418">Kinase</keyword>
<dbReference type="Gene3D" id="3.40.50.2300">
    <property type="match status" value="1"/>
</dbReference>
<evidence type="ECO:0000256" key="2">
    <source>
        <dbReference type="ARBA" id="ARBA00012438"/>
    </source>
</evidence>
<evidence type="ECO:0000313" key="14">
    <source>
        <dbReference type="EMBL" id="SEM04515.1"/>
    </source>
</evidence>
<evidence type="ECO:0000259" key="11">
    <source>
        <dbReference type="PROSITE" id="PS01124"/>
    </source>
</evidence>
<name>A0A1H7V6R2_AQUAM</name>
<dbReference type="SMART" id="SM00388">
    <property type="entry name" value="HisKA"/>
    <property type="match status" value="1"/>
</dbReference>
<keyword evidence="15" id="KW-1185">Reference proteome</keyword>
<protein>
    <recommendedName>
        <fullName evidence="2">histidine kinase</fullName>
        <ecNumber evidence="2">2.7.13.3</ecNumber>
    </recommendedName>
</protein>
<feature type="modified residue" description="4-aspartylphosphate" evidence="9">
    <location>
        <position position="1167"/>
    </location>
</feature>
<accession>A0A1H7V6R2</accession>
<evidence type="ECO:0000313" key="15">
    <source>
        <dbReference type="Proteomes" id="UP000198521"/>
    </source>
</evidence>
<organism evidence="14 15">
    <name type="scientific">Aquimarina amphilecti</name>
    <dbReference type="NCBI Taxonomy" id="1038014"/>
    <lineage>
        <taxon>Bacteria</taxon>
        <taxon>Pseudomonadati</taxon>
        <taxon>Bacteroidota</taxon>
        <taxon>Flavobacteriia</taxon>
        <taxon>Flavobacteriales</taxon>
        <taxon>Flavobacteriaceae</taxon>
        <taxon>Aquimarina</taxon>
    </lineage>
</organism>
<dbReference type="SUPFAM" id="SSF47384">
    <property type="entry name" value="Homodimeric domain of signal transducing histidine kinase"/>
    <property type="match status" value="1"/>
</dbReference>
<dbReference type="Pfam" id="PF12833">
    <property type="entry name" value="HTH_18"/>
    <property type="match status" value="1"/>
</dbReference>
<evidence type="ECO:0000256" key="8">
    <source>
        <dbReference type="ARBA" id="ARBA00023163"/>
    </source>
</evidence>
<feature type="domain" description="Response regulatory" evidence="13">
    <location>
        <begin position="1119"/>
        <end position="1234"/>
    </location>
</feature>
<dbReference type="Pfam" id="PF00072">
    <property type="entry name" value="Response_reg"/>
    <property type="match status" value="1"/>
</dbReference>
<dbReference type="Proteomes" id="UP000198521">
    <property type="component" value="Unassembled WGS sequence"/>
</dbReference>
<keyword evidence="4" id="KW-0808">Transferase</keyword>
<dbReference type="Gene3D" id="2.60.40.10">
    <property type="entry name" value="Immunoglobulins"/>
    <property type="match status" value="1"/>
</dbReference>
<feature type="signal peptide" evidence="10">
    <location>
        <begin position="1"/>
        <end position="18"/>
    </location>
</feature>